<evidence type="ECO:0000313" key="8">
    <source>
        <dbReference type="Proteomes" id="UP000054053"/>
    </source>
</evidence>
<accession>A0A063CDZ7</accession>
<dbReference type="InterPro" id="IPR036052">
    <property type="entry name" value="TrpB-like_PALP_sf"/>
</dbReference>
<dbReference type="RefSeq" id="XP_043000375.1">
    <property type="nucleotide sequence ID" value="XM_043144440.1"/>
</dbReference>
<dbReference type="GO" id="GO:0030170">
    <property type="term" value="F:pyridoxal phosphate binding"/>
    <property type="evidence" value="ECO:0007669"/>
    <property type="project" value="InterPro"/>
</dbReference>
<dbReference type="InterPro" id="IPR000634">
    <property type="entry name" value="Ser/Thr_deHydtase_PyrdxlP-BS"/>
</dbReference>
<evidence type="ECO:0000313" key="6">
    <source>
        <dbReference type="EMBL" id="QUC22702.1"/>
    </source>
</evidence>
<dbReference type="Pfam" id="PF00291">
    <property type="entry name" value="PALP"/>
    <property type="match status" value="1"/>
</dbReference>
<comment type="cofactor">
    <cofactor evidence="1">
        <name>pyridoxal 5'-phosphate</name>
        <dbReference type="ChEBI" id="CHEBI:597326"/>
    </cofactor>
</comment>
<dbReference type="SUPFAM" id="SSF53686">
    <property type="entry name" value="Tryptophan synthase beta subunit-like PLP-dependent enzymes"/>
    <property type="match status" value="1"/>
</dbReference>
<keyword evidence="7" id="KW-1185">Reference proteome</keyword>
<dbReference type="InterPro" id="IPR050147">
    <property type="entry name" value="Ser/Thr_Dehydratase"/>
</dbReference>
<dbReference type="GO" id="GO:0004794">
    <property type="term" value="F:threonine deaminase activity"/>
    <property type="evidence" value="ECO:0007669"/>
    <property type="project" value="TreeGrafter"/>
</dbReference>
<keyword evidence="2" id="KW-0663">Pyridoxal phosphate</keyword>
<gene>
    <name evidence="6" type="ORF">UV8b_06943</name>
    <name evidence="5" type="ORF">UVI_02011260</name>
</gene>
<evidence type="ECO:0000313" key="7">
    <source>
        <dbReference type="Proteomes" id="UP000027002"/>
    </source>
</evidence>
<dbReference type="GO" id="GO:0006567">
    <property type="term" value="P:L-threonine catabolic process"/>
    <property type="evidence" value="ECO:0007669"/>
    <property type="project" value="TreeGrafter"/>
</dbReference>
<organism evidence="5 8">
    <name type="scientific">Ustilaginoidea virens</name>
    <name type="common">Rice false smut fungus</name>
    <name type="synonym">Villosiclava virens</name>
    <dbReference type="NCBI Taxonomy" id="1159556"/>
    <lineage>
        <taxon>Eukaryota</taxon>
        <taxon>Fungi</taxon>
        <taxon>Dikarya</taxon>
        <taxon>Ascomycota</taxon>
        <taxon>Pezizomycotina</taxon>
        <taxon>Sordariomycetes</taxon>
        <taxon>Hypocreomycetidae</taxon>
        <taxon>Hypocreales</taxon>
        <taxon>Clavicipitaceae</taxon>
        <taxon>Ustilaginoidea</taxon>
    </lineage>
</organism>
<dbReference type="Proteomes" id="UP000027002">
    <property type="component" value="Chromosome 5"/>
</dbReference>
<keyword evidence="3" id="KW-0456">Lyase</keyword>
<dbReference type="STRING" id="1159556.A0A063CDZ7"/>
<dbReference type="GeneID" id="66067720"/>
<evidence type="ECO:0000256" key="1">
    <source>
        <dbReference type="ARBA" id="ARBA00001933"/>
    </source>
</evidence>
<dbReference type="OrthoDB" id="7773036at2759"/>
<dbReference type="GO" id="GO:0006565">
    <property type="term" value="P:L-serine catabolic process"/>
    <property type="evidence" value="ECO:0007669"/>
    <property type="project" value="TreeGrafter"/>
</dbReference>
<reference evidence="5" key="1">
    <citation type="journal article" date="2016" name="Genome Announc.">
        <title>Genome Sequence of Ustilaginoidea virens IPU010, a Rice Pathogenic Fungus Causing False Smut.</title>
        <authorList>
            <person name="Kumagai T."/>
            <person name="Ishii T."/>
            <person name="Terai G."/>
            <person name="Umemura M."/>
            <person name="Machida M."/>
            <person name="Asai K."/>
        </authorList>
    </citation>
    <scope>NUCLEOTIDE SEQUENCE [LARGE SCALE GENOMIC DNA]</scope>
    <source>
        <strain evidence="5">IPU010</strain>
    </source>
</reference>
<dbReference type="PROSITE" id="PS00165">
    <property type="entry name" value="DEHYDRATASE_SER_THR"/>
    <property type="match status" value="1"/>
</dbReference>
<reference evidence="6" key="3">
    <citation type="submission" date="2020-03" db="EMBL/GenBank/DDBJ databases">
        <title>A mixture of massive structural variations and highly conserved coding sequences in Ustilaginoidea virens genome.</title>
        <authorList>
            <person name="Zhang K."/>
            <person name="Zhao Z."/>
            <person name="Zhang Z."/>
            <person name="Li Y."/>
            <person name="Hsiang T."/>
            <person name="Sun W."/>
        </authorList>
    </citation>
    <scope>NUCLEOTIDE SEQUENCE</scope>
    <source>
        <strain evidence="6">UV-8b</strain>
    </source>
</reference>
<dbReference type="KEGG" id="uvi:66067720"/>
<dbReference type="EMBL" id="BBTG02000004">
    <property type="protein sequence ID" value="GAO17828.1"/>
    <property type="molecule type" value="Genomic_DNA"/>
</dbReference>
<dbReference type="EMBL" id="CP072757">
    <property type="protein sequence ID" value="QUC22702.1"/>
    <property type="molecule type" value="Genomic_DNA"/>
</dbReference>
<feature type="domain" description="Tryptophan synthase beta chain-like PALP" evidence="4">
    <location>
        <begin position="20"/>
        <end position="318"/>
    </location>
</feature>
<dbReference type="GO" id="GO:0003941">
    <property type="term" value="F:L-serine ammonia-lyase activity"/>
    <property type="evidence" value="ECO:0007669"/>
    <property type="project" value="TreeGrafter"/>
</dbReference>
<evidence type="ECO:0000256" key="3">
    <source>
        <dbReference type="ARBA" id="ARBA00023239"/>
    </source>
</evidence>
<dbReference type="PANTHER" id="PTHR48078:SF6">
    <property type="entry name" value="L-THREONINE DEHYDRATASE CATABOLIC TDCB"/>
    <property type="match status" value="1"/>
</dbReference>
<evidence type="ECO:0000256" key="2">
    <source>
        <dbReference type="ARBA" id="ARBA00022898"/>
    </source>
</evidence>
<name>A0A063CDZ7_USTVR</name>
<evidence type="ECO:0000313" key="5">
    <source>
        <dbReference type="EMBL" id="GAO17828.1"/>
    </source>
</evidence>
<protein>
    <recommendedName>
        <fullName evidence="4">Tryptophan synthase beta chain-like PALP domain-containing protein</fullName>
    </recommendedName>
</protein>
<sequence length="342" mass="35302">MPLTYLDVAAQAVQARHRIRSHIYETPLIPSRTNAHRRDGTRLLLKAENLQLTGSFKLRGAVAKMTAPGTAGGDPDDAPLVTASSGNHGIGAAHAARALGRRLTVVLPETVVPAKLRRIEAYGARVVLHGAQAGLAERHARGLAAASSSRGCVYVSPYNDADVVAGQASVGLELLEQCGGRGVDNVFVAMGGGGLVGGVGSVCRAFSPRTRVHGVAAARSMALAASMAAGRVVDTEHLPTLADAVAGGLDDDAITLPLAAAVVDRVVVCDEDEIAAALRAVVLRENMIVEGAAALAYAGFVKLEAELAGQTSVVVLCGANCDHDVVAKTVHGQRLHEMQHPQ</sequence>
<reference evidence="8" key="2">
    <citation type="journal article" date="2016" name="Genome Announc.">
        <title>Genome sequence of Ustilaginoidea virens IPU010, a rice pathogenic fungus causing false smut.</title>
        <authorList>
            <person name="Kumagai T."/>
            <person name="Ishii T."/>
            <person name="Terai G."/>
            <person name="Umemura M."/>
            <person name="Machida M."/>
            <person name="Asai K."/>
        </authorList>
    </citation>
    <scope>NUCLEOTIDE SEQUENCE [LARGE SCALE GENOMIC DNA]</scope>
    <source>
        <strain evidence="8">IPU010</strain>
    </source>
</reference>
<dbReference type="PANTHER" id="PTHR48078">
    <property type="entry name" value="THREONINE DEHYDRATASE, MITOCHONDRIAL-RELATED"/>
    <property type="match status" value="1"/>
</dbReference>
<dbReference type="Proteomes" id="UP000054053">
    <property type="component" value="Unassembled WGS sequence"/>
</dbReference>
<dbReference type="AlphaFoldDB" id="A0A063CDZ7"/>
<dbReference type="Gene3D" id="3.40.50.1100">
    <property type="match status" value="2"/>
</dbReference>
<dbReference type="GO" id="GO:0009097">
    <property type="term" value="P:isoleucine biosynthetic process"/>
    <property type="evidence" value="ECO:0007669"/>
    <property type="project" value="TreeGrafter"/>
</dbReference>
<evidence type="ECO:0000259" key="4">
    <source>
        <dbReference type="Pfam" id="PF00291"/>
    </source>
</evidence>
<dbReference type="InterPro" id="IPR001926">
    <property type="entry name" value="TrpB-like_PALP"/>
</dbReference>
<proteinExistence type="predicted"/>
<dbReference type="HOGENOM" id="CLU_021152_4_2_1"/>